<dbReference type="EMBL" id="AFIJ01000039">
    <property type="protein sequence ID" value="EGL39218.1"/>
    <property type="molecule type" value="Genomic_DNA"/>
</dbReference>
<dbReference type="Gene3D" id="3.40.50.1240">
    <property type="entry name" value="Phosphoglycerate mutase-like"/>
    <property type="match status" value="1"/>
</dbReference>
<dbReference type="SUPFAM" id="SSF53254">
    <property type="entry name" value="Phosphoglycerate mutase-like"/>
    <property type="match status" value="1"/>
</dbReference>
<dbReference type="AlphaFoldDB" id="D3LUI3"/>
<dbReference type="Proteomes" id="UP000004018">
    <property type="component" value="Unassembled WGS sequence"/>
</dbReference>
<protein>
    <submittedName>
        <fullName evidence="1">Phosphohistidine phosphatase SixA</fullName>
    </submittedName>
</protein>
<evidence type="ECO:0000313" key="2">
    <source>
        <dbReference type="EMBL" id="EGL39218.1"/>
    </source>
</evidence>
<dbReference type="RefSeq" id="WP_007391651.1">
    <property type="nucleotide sequence ID" value="NZ_ADGP01000018.1"/>
</dbReference>
<dbReference type="Proteomes" id="UP000003242">
    <property type="component" value="Unassembled WGS sequence"/>
</dbReference>
<keyword evidence="4" id="KW-1185">Reference proteome</keyword>
<dbReference type="CDD" id="cd07067">
    <property type="entry name" value="HP_PGM_like"/>
    <property type="match status" value="1"/>
</dbReference>
<comment type="caution">
    <text evidence="1">The sequence shown here is derived from an EMBL/GenBank/DDBJ whole genome shotgun (WGS) entry which is preliminary data.</text>
</comment>
<dbReference type="SMART" id="SM00855">
    <property type="entry name" value="PGAM"/>
    <property type="match status" value="1"/>
</dbReference>
<sequence>MRIFLMRHGEAQLPCAGMADAQRPLSAAGRKQVGTLAHILATVLARRPLTLWSGSYERAVETAEIIRSRVEVTSFGIHYGAGTGEARGLLPEIVQTATTEDVGIVGHTPFVEQWLYDWTGVRLSFSSPSLAVIQVPIPYENRPSAQLLLYVDKGGLDILSYKERKM</sequence>
<name>D3LUI3_9FIRM</name>
<dbReference type="STRING" id="699218.HMPREF0889_0173"/>
<accession>D3LUI3</accession>
<evidence type="ECO:0000313" key="3">
    <source>
        <dbReference type="Proteomes" id="UP000003242"/>
    </source>
</evidence>
<evidence type="ECO:0000313" key="4">
    <source>
        <dbReference type="Proteomes" id="UP000004018"/>
    </source>
</evidence>
<proteinExistence type="predicted"/>
<reference evidence="1" key="2">
    <citation type="submission" date="2009-12" db="EMBL/GenBank/DDBJ databases">
        <authorList>
            <person name="Madupu R."/>
            <person name="Durkin A.S."/>
            <person name="Torralba M."/>
            <person name="Methe B."/>
            <person name="Sutton G.G."/>
            <person name="Strausberg R.L."/>
            <person name="Nelson K.E."/>
        </authorList>
    </citation>
    <scope>NUCLEOTIDE SEQUENCE</scope>
    <source>
        <strain evidence="1">28L</strain>
    </source>
</reference>
<reference evidence="3" key="1">
    <citation type="submission" date="2009-12" db="EMBL/GenBank/DDBJ databases">
        <title>Sequence of Clostridiales genomosp. BVAB3 str. UPII9-5.</title>
        <authorList>
            <person name="Madupu R."/>
            <person name="Durkin A.S."/>
            <person name="Torralba M."/>
            <person name="Methe B."/>
            <person name="Sutton G.G."/>
            <person name="Strausberg R.L."/>
            <person name="Nelson K.E."/>
        </authorList>
    </citation>
    <scope>NUCLEOTIDE SEQUENCE [LARGE SCALE GENOMIC DNA]</scope>
    <source>
        <strain evidence="3">28L</strain>
    </source>
</reference>
<dbReference type="InterPro" id="IPR029033">
    <property type="entry name" value="His_PPase_superfam"/>
</dbReference>
<dbReference type="Pfam" id="PF00300">
    <property type="entry name" value="His_Phos_1"/>
    <property type="match status" value="1"/>
</dbReference>
<evidence type="ECO:0000313" key="1">
    <source>
        <dbReference type="EMBL" id="EFD94171.1"/>
    </source>
</evidence>
<dbReference type="InterPro" id="IPR013078">
    <property type="entry name" value="His_Pase_superF_clade-1"/>
</dbReference>
<dbReference type="EMBL" id="ADGP01000018">
    <property type="protein sequence ID" value="EFD94171.1"/>
    <property type="molecule type" value="Genomic_DNA"/>
</dbReference>
<reference evidence="2 4" key="3">
    <citation type="submission" date="2011-04" db="EMBL/GenBank/DDBJ databases">
        <authorList>
            <person name="Harkins D.M."/>
            <person name="Madupu R."/>
            <person name="Durkin A.S."/>
            <person name="Torralba M."/>
            <person name="Methe B."/>
            <person name="Sutton G.G."/>
            <person name="Nelson K.E."/>
        </authorList>
    </citation>
    <scope>NUCLEOTIDE SEQUENCE [LARGE SCALE GENOMIC DNA]</scope>
    <source>
        <strain evidence="2 4">UPII 199-6</strain>
    </source>
</reference>
<gene>
    <name evidence="1" type="ORF">HMPREF0889_0173</name>
    <name evidence="2" type="ORF">HMPREF1039_0542</name>
</gene>
<dbReference type="OrthoDB" id="2388260at2"/>
<dbReference type="eggNOG" id="COG2062">
    <property type="taxonomic scope" value="Bacteria"/>
</dbReference>
<organism evidence="1 3">
    <name type="scientific">Megasphaera lornae</name>
    <dbReference type="NCBI Taxonomy" id="1000568"/>
    <lineage>
        <taxon>Bacteria</taxon>
        <taxon>Bacillati</taxon>
        <taxon>Bacillota</taxon>
        <taxon>Negativicutes</taxon>
        <taxon>Veillonellales</taxon>
        <taxon>Veillonellaceae</taxon>
        <taxon>Megasphaera</taxon>
    </lineage>
</organism>